<evidence type="ECO:0000313" key="3">
    <source>
        <dbReference type="Proteomes" id="UP001487740"/>
    </source>
</evidence>
<keyword evidence="1" id="KW-1133">Transmembrane helix</keyword>
<protein>
    <submittedName>
        <fullName evidence="2">Uncharacterized protein</fullName>
    </submittedName>
</protein>
<organism evidence="2 3">
    <name type="scientific">Scylla paramamosain</name>
    <name type="common">Mud crab</name>
    <dbReference type="NCBI Taxonomy" id="85552"/>
    <lineage>
        <taxon>Eukaryota</taxon>
        <taxon>Metazoa</taxon>
        <taxon>Ecdysozoa</taxon>
        <taxon>Arthropoda</taxon>
        <taxon>Crustacea</taxon>
        <taxon>Multicrustacea</taxon>
        <taxon>Malacostraca</taxon>
        <taxon>Eumalacostraca</taxon>
        <taxon>Eucarida</taxon>
        <taxon>Decapoda</taxon>
        <taxon>Pleocyemata</taxon>
        <taxon>Brachyura</taxon>
        <taxon>Eubrachyura</taxon>
        <taxon>Portunoidea</taxon>
        <taxon>Portunidae</taxon>
        <taxon>Portuninae</taxon>
        <taxon>Scylla</taxon>
    </lineage>
</organism>
<evidence type="ECO:0000256" key="1">
    <source>
        <dbReference type="SAM" id="Phobius"/>
    </source>
</evidence>
<keyword evidence="1" id="KW-0812">Transmembrane</keyword>
<dbReference type="Proteomes" id="UP001487740">
    <property type="component" value="Unassembled WGS sequence"/>
</dbReference>
<comment type="caution">
    <text evidence="2">The sequence shown here is derived from an EMBL/GenBank/DDBJ whole genome shotgun (WGS) entry which is preliminary data.</text>
</comment>
<gene>
    <name evidence="2" type="ORF">O3P69_005769</name>
</gene>
<dbReference type="AlphaFoldDB" id="A0AAW0U8N1"/>
<evidence type="ECO:0000313" key="2">
    <source>
        <dbReference type="EMBL" id="KAK8395876.1"/>
    </source>
</evidence>
<sequence length="139" mass="14973">MPRKGPSAGNKRRILIRKSKGGEEEAKQGIHQLSPRCPKQKVSIGVSLILVLAMLWASTHFINLLSAVPLPLPRHARAAHDPLPTPTYPPMGGHGRGATVTQLATTTITALSTCFTAATNAPVCLGRRRRLAVKTRLNM</sequence>
<keyword evidence="3" id="KW-1185">Reference proteome</keyword>
<proteinExistence type="predicted"/>
<keyword evidence="1" id="KW-0472">Membrane</keyword>
<reference evidence="2 3" key="1">
    <citation type="submission" date="2023-03" db="EMBL/GenBank/DDBJ databases">
        <title>High-quality genome of Scylla paramamosain provides insights in environmental adaptation.</title>
        <authorList>
            <person name="Zhang L."/>
        </authorList>
    </citation>
    <scope>NUCLEOTIDE SEQUENCE [LARGE SCALE GENOMIC DNA]</scope>
    <source>
        <strain evidence="2">LZ_2023a</strain>
        <tissue evidence="2">Muscle</tissue>
    </source>
</reference>
<feature type="transmembrane region" description="Helical" evidence="1">
    <location>
        <begin position="42"/>
        <end position="62"/>
    </location>
</feature>
<name>A0AAW0U8N1_SCYPA</name>
<dbReference type="EMBL" id="JARAKH010000017">
    <property type="protein sequence ID" value="KAK8395876.1"/>
    <property type="molecule type" value="Genomic_DNA"/>
</dbReference>
<accession>A0AAW0U8N1</accession>